<proteinExistence type="predicted"/>
<keyword evidence="3" id="KW-1185">Reference proteome</keyword>
<feature type="chain" id="PRO_5037068577" evidence="1">
    <location>
        <begin position="28"/>
        <end position="213"/>
    </location>
</feature>
<protein>
    <submittedName>
        <fullName evidence="2">Uncharacterized protein</fullName>
    </submittedName>
</protein>
<reference evidence="2" key="1">
    <citation type="submission" date="2020-12" db="EMBL/GenBank/DDBJ databases">
        <title>The genome sequence of Inhella sp. 1Y17.</title>
        <authorList>
            <person name="Liu Y."/>
        </authorList>
    </citation>
    <scope>NUCLEOTIDE SEQUENCE</scope>
    <source>
        <strain evidence="2">1Y17</strain>
    </source>
</reference>
<feature type="signal peptide" evidence="1">
    <location>
        <begin position="1"/>
        <end position="27"/>
    </location>
</feature>
<comment type="caution">
    <text evidence="2">The sequence shown here is derived from an EMBL/GenBank/DDBJ whole genome shotgun (WGS) entry which is preliminary data.</text>
</comment>
<dbReference type="EMBL" id="JAEDAK010000005">
    <property type="protein sequence ID" value="MBH9576945.1"/>
    <property type="molecule type" value="Genomic_DNA"/>
</dbReference>
<evidence type="ECO:0000256" key="1">
    <source>
        <dbReference type="SAM" id="SignalP"/>
    </source>
</evidence>
<evidence type="ECO:0000313" key="2">
    <source>
        <dbReference type="EMBL" id="MBH9576945.1"/>
    </source>
</evidence>
<dbReference type="Proteomes" id="UP000613266">
    <property type="component" value="Unassembled WGS sequence"/>
</dbReference>
<accession>A0A931J6A0</accession>
<dbReference type="RefSeq" id="WP_198110618.1">
    <property type="nucleotide sequence ID" value="NZ_JAEDAK010000005.1"/>
</dbReference>
<sequence>MSLALRFRPLALLALLACAGSSAPSWAEPGSRTVIPLHGQLLVFQQPAGFVLLGEQQQGGLYLREALPEGEDRGNWTQMLTVLVHRGSPDGLEASPGALVRGLAAAYQQACPRSFATRTLADAALPEGHPLHAAVLGCGALGEGAQRRGEQVLVVSIKRAELYFTLQWTERAAALEQAPVLAMEQWAARFQQLAPLKVCDRLPGERAPYASCR</sequence>
<gene>
    <name evidence="2" type="ORF">I7X39_08505</name>
</gene>
<name>A0A931J6A0_9BURK</name>
<keyword evidence="1" id="KW-0732">Signal</keyword>
<evidence type="ECO:0000313" key="3">
    <source>
        <dbReference type="Proteomes" id="UP000613266"/>
    </source>
</evidence>
<dbReference type="AlphaFoldDB" id="A0A931J6A0"/>
<organism evidence="2 3">
    <name type="scientific">Inhella proteolytica</name>
    <dbReference type="NCBI Taxonomy" id="2795029"/>
    <lineage>
        <taxon>Bacteria</taxon>
        <taxon>Pseudomonadati</taxon>
        <taxon>Pseudomonadota</taxon>
        <taxon>Betaproteobacteria</taxon>
        <taxon>Burkholderiales</taxon>
        <taxon>Sphaerotilaceae</taxon>
        <taxon>Inhella</taxon>
    </lineage>
</organism>